<dbReference type="EMBL" id="LAZR01002219">
    <property type="protein sequence ID" value="KKN32925.1"/>
    <property type="molecule type" value="Genomic_DNA"/>
</dbReference>
<dbReference type="SUPFAM" id="SSF54991">
    <property type="entry name" value="Anticodon-binding domain of PheRS"/>
    <property type="match status" value="1"/>
</dbReference>
<dbReference type="Gene3D" id="3.30.70.380">
    <property type="entry name" value="Ferrodoxin-fold anticodon-binding domain"/>
    <property type="match status" value="1"/>
</dbReference>
<dbReference type="Pfam" id="PF03147">
    <property type="entry name" value="FDX-ACB"/>
    <property type="match status" value="1"/>
</dbReference>
<name>A0A0F9PMB9_9ZZZZ</name>
<dbReference type="PROSITE" id="PS51447">
    <property type="entry name" value="FDX_ACB"/>
    <property type="match status" value="1"/>
</dbReference>
<dbReference type="InterPro" id="IPR005121">
    <property type="entry name" value="Fdx_antiC-bd"/>
</dbReference>
<reference evidence="2" key="1">
    <citation type="journal article" date="2015" name="Nature">
        <title>Complex archaea that bridge the gap between prokaryotes and eukaryotes.</title>
        <authorList>
            <person name="Spang A."/>
            <person name="Saw J.H."/>
            <person name="Jorgensen S.L."/>
            <person name="Zaremba-Niedzwiedzka K."/>
            <person name="Martijn J."/>
            <person name="Lind A.E."/>
            <person name="van Eijk R."/>
            <person name="Schleper C."/>
            <person name="Guy L."/>
            <person name="Ettema T.J."/>
        </authorList>
    </citation>
    <scope>NUCLEOTIDE SEQUENCE</scope>
</reference>
<organism evidence="2">
    <name type="scientific">marine sediment metagenome</name>
    <dbReference type="NCBI Taxonomy" id="412755"/>
    <lineage>
        <taxon>unclassified sequences</taxon>
        <taxon>metagenomes</taxon>
        <taxon>ecological metagenomes</taxon>
    </lineage>
</organism>
<feature type="domain" description="FDX-ACB" evidence="1">
    <location>
        <begin position="1"/>
        <end position="45"/>
    </location>
</feature>
<sequence>GEGNRSLALSLFWQHPERTLNEDEVHSLFNGVIDALKEELGAILRS</sequence>
<dbReference type="InterPro" id="IPR036690">
    <property type="entry name" value="Fdx_antiC-bd_sf"/>
</dbReference>
<gene>
    <name evidence="2" type="ORF">LCGC14_0809050</name>
</gene>
<evidence type="ECO:0000313" key="2">
    <source>
        <dbReference type="EMBL" id="KKN32925.1"/>
    </source>
</evidence>
<evidence type="ECO:0000259" key="1">
    <source>
        <dbReference type="PROSITE" id="PS51447"/>
    </source>
</evidence>
<feature type="non-terminal residue" evidence="2">
    <location>
        <position position="1"/>
    </location>
</feature>
<proteinExistence type="predicted"/>
<accession>A0A0F9PMB9</accession>
<protein>
    <recommendedName>
        <fullName evidence="1">FDX-ACB domain-containing protein</fullName>
    </recommendedName>
</protein>
<dbReference type="AlphaFoldDB" id="A0A0F9PMB9"/>
<comment type="caution">
    <text evidence="2">The sequence shown here is derived from an EMBL/GenBank/DDBJ whole genome shotgun (WGS) entry which is preliminary data.</text>
</comment>